<dbReference type="EMBL" id="NPDZ01000001">
    <property type="protein sequence ID" value="PJZ75154.1"/>
    <property type="molecule type" value="Genomic_DNA"/>
</dbReference>
<evidence type="ECO:0000313" key="3">
    <source>
        <dbReference type="EMBL" id="PJZ75154.1"/>
    </source>
</evidence>
<dbReference type="Proteomes" id="UP000231962">
    <property type="component" value="Unassembled WGS sequence"/>
</dbReference>
<protein>
    <submittedName>
        <fullName evidence="3">Uncharacterized protein</fullName>
    </submittedName>
</protein>
<dbReference type="OrthoDB" id="345634at2"/>
<name>A0A2M9ZT21_9LEPT</name>
<evidence type="ECO:0000313" key="5">
    <source>
        <dbReference type="Proteomes" id="UP000231990"/>
    </source>
</evidence>
<proteinExistence type="predicted"/>
<dbReference type="NCBIfam" id="NF047817">
    <property type="entry name" value="LIC13411_adhesin"/>
    <property type="match status" value="1"/>
</dbReference>
<dbReference type="AlphaFoldDB" id="A0A2M9ZT21"/>
<gene>
    <name evidence="2" type="ORF">CH360_00120</name>
    <name evidence="3" type="ORF">CH373_00120</name>
</gene>
<evidence type="ECO:0000313" key="2">
    <source>
        <dbReference type="EMBL" id="PJZ71537.1"/>
    </source>
</evidence>
<accession>A0A2M9ZT21</accession>
<evidence type="ECO:0000313" key="4">
    <source>
        <dbReference type="Proteomes" id="UP000231962"/>
    </source>
</evidence>
<dbReference type="EMBL" id="NPDY01000001">
    <property type="protein sequence ID" value="PJZ71537.1"/>
    <property type="molecule type" value="Genomic_DNA"/>
</dbReference>
<sequence length="260" mass="29400">MRSTISILIFLFFCNCATYWSQRKNDLGDVFTVGVENPGYGLGLRLGPLAAGFVFQGGETQPGKKDLGKGFGLRGGTVGRYRSQQLIFGILGSEKFHPMPKDLNEATPSISSPKKEEAHENQVGEGSKSEAGLLFPELPDSGELEAIDPTEGLDERKRAKSYDLRYLRFYHIPVAERRRKKKEEFFRRYVENLDPEQRNPAIQAFLAQNRNNKDDYPKAFLYEIELYVGLYVGLRVGFNPAELLDFLFGIFGLDLLEDDL</sequence>
<reference evidence="4 5" key="1">
    <citation type="submission" date="2017-07" db="EMBL/GenBank/DDBJ databases">
        <title>Leptospira spp. isolated from tropical soils.</title>
        <authorList>
            <person name="Thibeaux R."/>
            <person name="Iraola G."/>
            <person name="Ferres I."/>
            <person name="Bierque E."/>
            <person name="Girault D."/>
            <person name="Soupe-Gilbert M.-E."/>
            <person name="Picardeau M."/>
            <person name="Goarant C."/>
        </authorList>
    </citation>
    <scope>NUCLEOTIDE SEQUENCE [LARGE SCALE GENOMIC DNA]</scope>
    <source>
        <strain evidence="3 5">FH1-B-B1</strain>
        <strain evidence="2 4">FH1-B-C1</strain>
    </source>
</reference>
<dbReference type="Proteomes" id="UP000231990">
    <property type="component" value="Unassembled WGS sequence"/>
</dbReference>
<organism evidence="3 5">
    <name type="scientific">Leptospira perolatii</name>
    <dbReference type="NCBI Taxonomy" id="2023191"/>
    <lineage>
        <taxon>Bacteria</taxon>
        <taxon>Pseudomonadati</taxon>
        <taxon>Spirochaetota</taxon>
        <taxon>Spirochaetia</taxon>
        <taxon>Leptospirales</taxon>
        <taxon>Leptospiraceae</taxon>
        <taxon>Leptospira</taxon>
    </lineage>
</organism>
<keyword evidence="4" id="KW-1185">Reference proteome</keyword>
<feature type="compositionally biased region" description="Basic and acidic residues" evidence="1">
    <location>
        <begin position="113"/>
        <end position="122"/>
    </location>
</feature>
<feature type="region of interest" description="Disordered" evidence="1">
    <location>
        <begin position="101"/>
        <end position="134"/>
    </location>
</feature>
<comment type="caution">
    <text evidence="3">The sequence shown here is derived from an EMBL/GenBank/DDBJ whole genome shotgun (WGS) entry which is preliminary data.</text>
</comment>
<evidence type="ECO:0000256" key="1">
    <source>
        <dbReference type="SAM" id="MobiDB-lite"/>
    </source>
</evidence>